<accession>A0A0E9XVK2</accession>
<name>A0A0E9XVK2_ANGAN</name>
<reference evidence="2" key="2">
    <citation type="journal article" date="2015" name="Fish Shellfish Immunol.">
        <title>Early steps in the European eel (Anguilla anguilla)-Vibrio vulnificus interaction in the gills: Role of the RtxA13 toxin.</title>
        <authorList>
            <person name="Callol A."/>
            <person name="Pajuelo D."/>
            <person name="Ebbesson L."/>
            <person name="Teles M."/>
            <person name="MacKenzie S."/>
            <person name="Amaro C."/>
        </authorList>
    </citation>
    <scope>NUCLEOTIDE SEQUENCE</scope>
</reference>
<dbReference type="AlphaFoldDB" id="A0A0E9XVK2"/>
<keyword evidence="1" id="KW-0812">Transmembrane</keyword>
<dbReference type="EMBL" id="GBXM01002697">
    <property type="protein sequence ID" value="JAI05881.1"/>
    <property type="molecule type" value="Transcribed_RNA"/>
</dbReference>
<keyword evidence="1" id="KW-1133">Transmembrane helix</keyword>
<keyword evidence="1" id="KW-0472">Membrane</keyword>
<proteinExistence type="predicted"/>
<evidence type="ECO:0000256" key="1">
    <source>
        <dbReference type="SAM" id="Phobius"/>
    </source>
</evidence>
<sequence length="155" mass="17288">MGTPKPLSQSKRVRSQKNHRKRIKECQFLWVLSILLFVNTLLIAISSSKTDPSKIEKSYHDLTIDKGTVTSITLTPGEVILLKMTLVVNDIGGGKAEVTVGLRKLLGGLEDVSNDGKTNRKNGEKQQIIVPGTNSDTSDLYYSQQLYLKNLQYMH</sequence>
<reference evidence="2" key="1">
    <citation type="submission" date="2014-11" db="EMBL/GenBank/DDBJ databases">
        <authorList>
            <person name="Amaro Gonzalez C."/>
        </authorList>
    </citation>
    <scope>NUCLEOTIDE SEQUENCE</scope>
</reference>
<protein>
    <submittedName>
        <fullName evidence="2">Uncharacterized protein</fullName>
    </submittedName>
</protein>
<feature type="transmembrane region" description="Helical" evidence="1">
    <location>
        <begin position="28"/>
        <end position="47"/>
    </location>
</feature>
<organism evidence="2">
    <name type="scientific">Anguilla anguilla</name>
    <name type="common">European freshwater eel</name>
    <name type="synonym">Muraena anguilla</name>
    <dbReference type="NCBI Taxonomy" id="7936"/>
    <lineage>
        <taxon>Eukaryota</taxon>
        <taxon>Metazoa</taxon>
        <taxon>Chordata</taxon>
        <taxon>Craniata</taxon>
        <taxon>Vertebrata</taxon>
        <taxon>Euteleostomi</taxon>
        <taxon>Actinopterygii</taxon>
        <taxon>Neopterygii</taxon>
        <taxon>Teleostei</taxon>
        <taxon>Anguilliformes</taxon>
        <taxon>Anguillidae</taxon>
        <taxon>Anguilla</taxon>
    </lineage>
</organism>
<evidence type="ECO:0000313" key="2">
    <source>
        <dbReference type="EMBL" id="JAI05881.1"/>
    </source>
</evidence>